<dbReference type="SMART" id="SM00220">
    <property type="entry name" value="S_TKc"/>
    <property type="match status" value="1"/>
</dbReference>
<dbReference type="InterPro" id="IPR008271">
    <property type="entry name" value="Ser/Thr_kinase_AS"/>
</dbReference>
<organism evidence="6 7">
    <name type="scientific">Mucor flavus</name>
    <dbReference type="NCBI Taxonomy" id="439312"/>
    <lineage>
        <taxon>Eukaryota</taxon>
        <taxon>Fungi</taxon>
        <taxon>Fungi incertae sedis</taxon>
        <taxon>Mucoromycota</taxon>
        <taxon>Mucoromycotina</taxon>
        <taxon>Mucoromycetes</taxon>
        <taxon>Mucorales</taxon>
        <taxon>Mucorineae</taxon>
        <taxon>Mucoraceae</taxon>
        <taxon>Mucor</taxon>
    </lineage>
</organism>
<keyword evidence="4" id="KW-0808">Transferase</keyword>
<comment type="caution">
    <text evidence="6">The sequence shown here is derived from an EMBL/GenBank/DDBJ whole genome shotgun (WGS) entry which is preliminary data.</text>
</comment>
<dbReference type="PROSITE" id="PS00108">
    <property type="entry name" value="PROTEIN_KINASE_ST"/>
    <property type="match status" value="1"/>
</dbReference>
<dbReference type="EMBL" id="BAABUK010000028">
    <property type="protein sequence ID" value="GAA5815795.1"/>
    <property type="molecule type" value="Genomic_DNA"/>
</dbReference>
<sequence length="354" mass="39688">MTKTTIMKRIVALFKKTHEKKEEQPPYPPALESTYKITKKTLGVGSFAVVKECIHRSTNQPFALKIILKKAIAGKEHMLSSELDILKQVRHPHIVSMHNLYESKDAVYIVTDLASGGELFQQLLKKGSYTERDASNLTRQMLEGLQYLHERDIVHRDMKPENLLFQTIGDESSLMVTDFGLSKILKAQDDILTTACGTPGYVAPEVLLQTGHNKPVDLWSVGVILFTLLSGYTPFWGEDQASLFESIMSGEYEYDDEYWSDISNSAKNLIDRLLTFDPNKRITAEEALLHPWITGSKGAGPRNSTNLAPAIRKGYSSRGSLNGISILNRLNRTSDSSEEEIRKSAEVKDLDILA</sequence>
<keyword evidence="2 3" id="KW-0067">ATP-binding</keyword>
<evidence type="ECO:0000313" key="6">
    <source>
        <dbReference type="EMBL" id="GAA5815795.1"/>
    </source>
</evidence>
<keyword evidence="4" id="KW-0418">Kinase</keyword>
<dbReference type="PROSITE" id="PS00107">
    <property type="entry name" value="PROTEIN_KINASE_ATP"/>
    <property type="match status" value="1"/>
</dbReference>
<keyword evidence="4" id="KW-0723">Serine/threonine-protein kinase</keyword>
<dbReference type="InterPro" id="IPR017441">
    <property type="entry name" value="Protein_kinase_ATP_BS"/>
</dbReference>
<protein>
    <recommendedName>
        <fullName evidence="5">Protein kinase domain-containing protein</fullName>
    </recommendedName>
</protein>
<evidence type="ECO:0000256" key="1">
    <source>
        <dbReference type="ARBA" id="ARBA00022741"/>
    </source>
</evidence>
<dbReference type="SUPFAM" id="SSF56112">
    <property type="entry name" value="Protein kinase-like (PK-like)"/>
    <property type="match status" value="1"/>
</dbReference>
<dbReference type="Gene3D" id="3.30.200.20">
    <property type="entry name" value="Phosphorylase Kinase, domain 1"/>
    <property type="match status" value="1"/>
</dbReference>
<evidence type="ECO:0000256" key="4">
    <source>
        <dbReference type="RuleBase" id="RU000304"/>
    </source>
</evidence>
<comment type="similarity">
    <text evidence="4">Belongs to the protein kinase superfamily.</text>
</comment>
<dbReference type="PANTHER" id="PTHR24347">
    <property type="entry name" value="SERINE/THREONINE-PROTEIN KINASE"/>
    <property type="match status" value="1"/>
</dbReference>
<dbReference type="PROSITE" id="PS50011">
    <property type="entry name" value="PROTEIN_KINASE_DOM"/>
    <property type="match status" value="1"/>
</dbReference>
<evidence type="ECO:0000256" key="2">
    <source>
        <dbReference type="ARBA" id="ARBA00022840"/>
    </source>
</evidence>
<reference evidence="6 7" key="1">
    <citation type="submission" date="2024-04" db="EMBL/GenBank/DDBJ databases">
        <title>genome sequences of Mucor flavus KT1a and Helicostylum pulchrum KT1b strains isolated from the surface of a dry-aged beef.</title>
        <authorList>
            <person name="Toyotome T."/>
            <person name="Hosono M."/>
            <person name="Torimaru M."/>
            <person name="Fukuda K."/>
            <person name="Mikami N."/>
        </authorList>
    </citation>
    <scope>NUCLEOTIDE SEQUENCE [LARGE SCALE GENOMIC DNA]</scope>
    <source>
        <strain evidence="6 7">KT1a</strain>
    </source>
</reference>
<dbReference type="CDD" id="cd05117">
    <property type="entry name" value="STKc_CAMK"/>
    <property type="match status" value="1"/>
</dbReference>
<keyword evidence="7" id="KW-1185">Reference proteome</keyword>
<dbReference type="Gene3D" id="1.10.510.10">
    <property type="entry name" value="Transferase(Phosphotransferase) domain 1"/>
    <property type="match status" value="1"/>
</dbReference>
<dbReference type="InterPro" id="IPR011009">
    <property type="entry name" value="Kinase-like_dom_sf"/>
</dbReference>
<dbReference type="InterPro" id="IPR000719">
    <property type="entry name" value="Prot_kinase_dom"/>
</dbReference>
<evidence type="ECO:0000313" key="7">
    <source>
        <dbReference type="Proteomes" id="UP001473302"/>
    </source>
</evidence>
<feature type="binding site" evidence="3">
    <location>
        <position position="75"/>
    </location>
    <ligand>
        <name>ATP</name>
        <dbReference type="ChEBI" id="CHEBI:30616"/>
    </ligand>
</feature>
<evidence type="ECO:0000259" key="5">
    <source>
        <dbReference type="PROSITE" id="PS50011"/>
    </source>
</evidence>
<evidence type="ECO:0000256" key="3">
    <source>
        <dbReference type="PROSITE-ProRule" id="PRU10141"/>
    </source>
</evidence>
<dbReference type="Pfam" id="PF00069">
    <property type="entry name" value="Pkinase"/>
    <property type="match status" value="1"/>
</dbReference>
<proteinExistence type="inferred from homology"/>
<gene>
    <name evidence="6" type="ORF">MFLAVUS_009310</name>
</gene>
<keyword evidence="1 3" id="KW-0547">Nucleotide-binding</keyword>
<name>A0ABP9Z9I9_9FUNG</name>
<feature type="domain" description="Protein kinase" evidence="5">
    <location>
        <begin position="36"/>
        <end position="293"/>
    </location>
</feature>
<dbReference type="Proteomes" id="UP001473302">
    <property type="component" value="Unassembled WGS sequence"/>
</dbReference>
<accession>A0ABP9Z9I9</accession>